<keyword evidence="2" id="KW-1185">Reference proteome</keyword>
<sequence length="324" mass="37327">MKDRTKLALSLLKQHLMQVLAMVEIENLDLKTQPPAKAKQLEELIRKINTYGKEITESLSRQLYLAELPVLQGSEELLSFYENSYLPIEEEISNLSFYGDTKGFDFISFLEKQGISTDLKNIPSVEHTPIRDIYDLALEQIDILIDALGDDLEEYYYLDESDLKLSRQLLNSEYFKPDNWAINLSSLRPIITSKTSDKLPRHIRIRIKEIYSSFTYGNWLSVLSASRALLEYVLLDTHSRLGFTAYEHQEENLTPSPLPLSLLIKNASERLPDIASNMENIKTYGNEVMHPRINKKSLYIPAGRIQALDCITKLRVVLHKLYKS</sequence>
<accession>A0ABQ5ZYK1</accession>
<organism evidence="1 2">
    <name type="scientific">Marinospirillum insulare</name>
    <dbReference type="NCBI Taxonomy" id="217169"/>
    <lineage>
        <taxon>Bacteria</taxon>
        <taxon>Pseudomonadati</taxon>
        <taxon>Pseudomonadota</taxon>
        <taxon>Gammaproteobacteria</taxon>
        <taxon>Oceanospirillales</taxon>
        <taxon>Oceanospirillaceae</taxon>
        <taxon>Marinospirillum</taxon>
    </lineage>
</organism>
<protein>
    <recommendedName>
        <fullName evidence="3">DUF4145 domain-containing protein</fullName>
    </recommendedName>
</protein>
<evidence type="ECO:0000313" key="1">
    <source>
        <dbReference type="EMBL" id="GLR63063.1"/>
    </source>
</evidence>
<gene>
    <name evidence="1" type="ORF">GCM10007878_04980</name>
</gene>
<proteinExistence type="predicted"/>
<evidence type="ECO:0008006" key="3">
    <source>
        <dbReference type="Google" id="ProtNLM"/>
    </source>
</evidence>
<name>A0ABQ5ZYK1_9GAMM</name>
<reference evidence="2" key="1">
    <citation type="journal article" date="2019" name="Int. J. Syst. Evol. Microbiol.">
        <title>The Global Catalogue of Microorganisms (GCM) 10K type strain sequencing project: providing services to taxonomists for standard genome sequencing and annotation.</title>
        <authorList>
            <consortium name="The Broad Institute Genomics Platform"/>
            <consortium name="The Broad Institute Genome Sequencing Center for Infectious Disease"/>
            <person name="Wu L."/>
            <person name="Ma J."/>
        </authorList>
    </citation>
    <scope>NUCLEOTIDE SEQUENCE [LARGE SCALE GENOMIC DNA]</scope>
    <source>
        <strain evidence="2">NBRC 100033</strain>
    </source>
</reference>
<dbReference type="RefSeq" id="WP_027851992.1">
    <property type="nucleotide sequence ID" value="NZ_BSOR01000009.1"/>
</dbReference>
<dbReference type="Proteomes" id="UP001156682">
    <property type="component" value="Unassembled WGS sequence"/>
</dbReference>
<evidence type="ECO:0000313" key="2">
    <source>
        <dbReference type="Proteomes" id="UP001156682"/>
    </source>
</evidence>
<dbReference type="EMBL" id="BSOR01000009">
    <property type="protein sequence ID" value="GLR63063.1"/>
    <property type="molecule type" value="Genomic_DNA"/>
</dbReference>
<comment type="caution">
    <text evidence="1">The sequence shown here is derived from an EMBL/GenBank/DDBJ whole genome shotgun (WGS) entry which is preliminary data.</text>
</comment>